<keyword evidence="5 6" id="KW-0472">Membrane</keyword>
<dbReference type="SUPFAM" id="SSF103481">
    <property type="entry name" value="Multidrug resistance efflux transporter EmrE"/>
    <property type="match status" value="2"/>
</dbReference>
<dbReference type="KEGG" id="atq:GH723_03060"/>
<evidence type="ECO:0000313" key="8">
    <source>
        <dbReference type="EMBL" id="QGG96947.1"/>
    </source>
</evidence>
<evidence type="ECO:0000256" key="3">
    <source>
        <dbReference type="ARBA" id="ARBA00022692"/>
    </source>
</evidence>
<evidence type="ECO:0000256" key="5">
    <source>
        <dbReference type="ARBA" id="ARBA00023136"/>
    </source>
</evidence>
<organism evidence="8 9">
    <name type="scientific">Actinomarinicola tropica</name>
    <dbReference type="NCBI Taxonomy" id="2789776"/>
    <lineage>
        <taxon>Bacteria</taxon>
        <taxon>Bacillati</taxon>
        <taxon>Actinomycetota</taxon>
        <taxon>Acidimicrobiia</taxon>
        <taxon>Acidimicrobiales</taxon>
        <taxon>Iamiaceae</taxon>
        <taxon>Actinomarinicola</taxon>
    </lineage>
</organism>
<dbReference type="PANTHER" id="PTHR32322:SF2">
    <property type="entry name" value="EAMA DOMAIN-CONTAINING PROTEIN"/>
    <property type="match status" value="1"/>
</dbReference>
<comment type="subcellular location">
    <subcellularLocation>
        <location evidence="1">Membrane</location>
        <topology evidence="1">Multi-pass membrane protein</topology>
    </subcellularLocation>
</comment>
<feature type="transmembrane region" description="Helical" evidence="6">
    <location>
        <begin position="26"/>
        <end position="45"/>
    </location>
</feature>
<protein>
    <submittedName>
        <fullName evidence="8">EamA family transporter</fullName>
    </submittedName>
</protein>
<dbReference type="InterPro" id="IPR037185">
    <property type="entry name" value="EmrE-like"/>
</dbReference>
<evidence type="ECO:0000313" key="9">
    <source>
        <dbReference type="Proteomes" id="UP000334019"/>
    </source>
</evidence>
<feature type="transmembrane region" description="Helical" evidence="6">
    <location>
        <begin position="167"/>
        <end position="185"/>
    </location>
</feature>
<feature type="transmembrane region" description="Helical" evidence="6">
    <location>
        <begin position="57"/>
        <end position="83"/>
    </location>
</feature>
<keyword evidence="4 6" id="KW-1133">Transmembrane helix</keyword>
<name>A0A5Q2RS14_9ACTN</name>
<evidence type="ECO:0000259" key="7">
    <source>
        <dbReference type="Pfam" id="PF00892"/>
    </source>
</evidence>
<comment type="similarity">
    <text evidence="2">Belongs to the EamA transporter family.</text>
</comment>
<dbReference type="PANTHER" id="PTHR32322">
    <property type="entry name" value="INNER MEMBRANE TRANSPORTER"/>
    <property type="match status" value="1"/>
</dbReference>
<dbReference type="Proteomes" id="UP000334019">
    <property type="component" value="Chromosome"/>
</dbReference>
<feature type="transmembrane region" description="Helical" evidence="6">
    <location>
        <begin position="89"/>
        <end position="107"/>
    </location>
</feature>
<dbReference type="GO" id="GO:0016020">
    <property type="term" value="C:membrane"/>
    <property type="evidence" value="ECO:0007669"/>
    <property type="project" value="UniProtKB-SubCell"/>
</dbReference>
<reference evidence="8 9" key="1">
    <citation type="submission" date="2019-11" db="EMBL/GenBank/DDBJ databases">
        <authorList>
            <person name="He Y."/>
        </authorList>
    </citation>
    <scope>NUCLEOTIDE SEQUENCE [LARGE SCALE GENOMIC DNA]</scope>
    <source>
        <strain evidence="8 9">SCSIO 58843</strain>
    </source>
</reference>
<dbReference type="AlphaFoldDB" id="A0A5Q2RS14"/>
<evidence type="ECO:0000256" key="1">
    <source>
        <dbReference type="ARBA" id="ARBA00004141"/>
    </source>
</evidence>
<feature type="transmembrane region" description="Helical" evidence="6">
    <location>
        <begin position="114"/>
        <end position="132"/>
    </location>
</feature>
<dbReference type="Pfam" id="PF00892">
    <property type="entry name" value="EamA"/>
    <property type="match status" value="2"/>
</dbReference>
<dbReference type="EMBL" id="CP045851">
    <property type="protein sequence ID" value="QGG96947.1"/>
    <property type="molecule type" value="Genomic_DNA"/>
</dbReference>
<accession>A0A5Q2RS14</accession>
<dbReference type="InterPro" id="IPR000620">
    <property type="entry name" value="EamA_dom"/>
</dbReference>
<keyword evidence="3 6" id="KW-0812">Transmembrane</keyword>
<feature type="domain" description="EamA" evidence="7">
    <location>
        <begin position="5"/>
        <end position="128"/>
    </location>
</feature>
<feature type="transmembrane region" description="Helical" evidence="6">
    <location>
        <begin position="228"/>
        <end position="246"/>
    </location>
</feature>
<feature type="domain" description="EamA" evidence="7">
    <location>
        <begin position="136"/>
        <end position="270"/>
    </location>
</feature>
<evidence type="ECO:0000256" key="6">
    <source>
        <dbReference type="SAM" id="Phobius"/>
    </source>
</evidence>
<dbReference type="InterPro" id="IPR050638">
    <property type="entry name" value="AA-Vitamin_Transporters"/>
</dbReference>
<evidence type="ECO:0000256" key="4">
    <source>
        <dbReference type="ARBA" id="ARBA00022989"/>
    </source>
</evidence>
<sequence>MLWITAAWGACFVAIRWGLRDAPVLWFATLRSLVAGAALVALATAQRRPLPTGVRAWRLIGLLALTNAGIAFAAMFAGVAGLATGTAAVLANAQPLLILLPAWWLYGERLTVRTAVGLTVGFAGLLVVAVPAGGGTGAWLSILAAAAITAGTLLARRLTGADLVQTAGWHFVIGGAGLAVVAGAVEGLPRIDWTPRFLLVLGFLALVGTALAYWAWFVETLRSPLGRLAAWTFLTPVFGVAFAFLATAERPGGWTAAGLVLVLGSLWVVLRGSDPSSHPTERPAGRD</sequence>
<feature type="transmembrane region" description="Helical" evidence="6">
    <location>
        <begin position="197"/>
        <end position="216"/>
    </location>
</feature>
<feature type="transmembrane region" description="Helical" evidence="6">
    <location>
        <begin position="252"/>
        <end position="270"/>
    </location>
</feature>
<proteinExistence type="inferred from homology"/>
<evidence type="ECO:0000256" key="2">
    <source>
        <dbReference type="ARBA" id="ARBA00007362"/>
    </source>
</evidence>
<gene>
    <name evidence="8" type="ORF">GH723_03060</name>
</gene>
<keyword evidence="9" id="KW-1185">Reference proteome</keyword>